<dbReference type="SUPFAM" id="SSF46785">
    <property type="entry name" value="Winged helix' DNA-binding domain"/>
    <property type="match status" value="1"/>
</dbReference>
<keyword evidence="1" id="KW-0805">Transcription regulation</keyword>
<evidence type="ECO:0000256" key="2">
    <source>
        <dbReference type="ARBA" id="ARBA00023125"/>
    </source>
</evidence>
<dbReference type="PROSITE" id="PS50042">
    <property type="entry name" value="CNMP_BINDING_3"/>
    <property type="match status" value="1"/>
</dbReference>
<dbReference type="Pfam" id="PF13545">
    <property type="entry name" value="HTH_Crp_2"/>
    <property type="match status" value="1"/>
</dbReference>
<keyword evidence="7" id="KW-1185">Reference proteome</keyword>
<feature type="domain" description="HTH crp-type" evidence="5">
    <location>
        <begin position="156"/>
        <end position="229"/>
    </location>
</feature>
<evidence type="ECO:0000313" key="7">
    <source>
        <dbReference type="Proteomes" id="UP000830116"/>
    </source>
</evidence>
<accession>A0ABY4CCT1</accession>
<dbReference type="Gene3D" id="1.10.10.10">
    <property type="entry name" value="Winged helix-like DNA-binding domain superfamily/Winged helix DNA-binding domain"/>
    <property type="match status" value="1"/>
</dbReference>
<dbReference type="RefSeq" id="WP_243535561.1">
    <property type="nucleotide sequence ID" value="NZ_CP093442.1"/>
</dbReference>
<dbReference type="EMBL" id="CP093442">
    <property type="protein sequence ID" value="UOF00010.1"/>
    <property type="molecule type" value="Genomic_DNA"/>
</dbReference>
<dbReference type="PROSITE" id="PS51063">
    <property type="entry name" value="HTH_CRP_2"/>
    <property type="match status" value="1"/>
</dbReference>
<dbReference type="CDD" id="cd00038">
    <property type="entry name" value="CAP_ED"/>
    <property type="match status" value="1"/>
</dbReference>
<reference evidence="6" key="1">
    <citation type="submission" date="2022-03" db="EMBL/GenBank/DDBJ databases">
        <title>Genome Identification and Characterization of new species Bdellovibrio reynosense LBG001 sp. nov. from a Mexico soil sample.</title>
        <authorList>
            <person name="Camilli A."/>
            <person name="Ajao Y."/>
            <person name="Guo X."/>
        </authorList>
    </citation>
    <scope>NUCLEOTIDE SEQUENCE</scope>
    <source>
        <strain evidence="6">LBG001</strain>
    </source>
</reference>
<dbReference type="InterPro" id="IPR036388">
    <property type="entry name" value="WH-like_DNA-bd_sf"/>
</dbReference>
<name>A0ABY4CCT1_9BACT</name>
<dbReference type="InterPro" id="IPR000595">
    <property type="entry name" value="cNMP-bd_dom"/>
</dbReference>
<evidence type="ECO:0000313" key="6">
    <source>
        <dbReference type="EMBL" id="UOF00010.1"/>
    </source>
</evidence>
<feature type="domain" description="Cyclic nucleotide-binding" evidence="4">
    <location>
        <begin position="32"/>
        <end position="142"/>
    </location>
</feature>
<dbReference type="InterPro" id="IPR050397">
    <property type="entry name" value="Env_Response_Regulators"/>
</dbReference>
<evidence type="ECO:0000259" key="4">
    <source>
        <dbReference type="PROSITE" id="PS50042"/>
    </source>
</evidence>
<evidence type="ECO:0000259" key="5">
    <source>
        <dbReference type="PROSITE" id="PS51063"/>
    </source>
</evidence>
<evidence type="ECO:0000256" key="3">
    <source>
        <dbReference type="ARBA" id="ARBA00023163"/>
    </source>
</evidence>
<dbReference type="PANTHER" id="PTHR24567:SF26">
    <property type="entry name" value="REGULATORY PROTEIN YEIL"/>
    <property type="match status" value="1"/>
</dbReference>
<keyword evidence="2" id="KW-0238">DNA-binding</keyword>
<dbReference type="InterPro" id="IPR036390">
    <property type="entry name" value="WH_DNA-bd_sf"/>
</dbReference>
<gene>
    <name evidence="6" type="ORF">MNR06_09885</name>
</gene>
<dbReference type="InterPro" id="IPR012318">
    <property type="entry name" value="HTH_CRP"/>
</dbReference>
<sequence>MESQTILNGGVNSLGFMGNQNLNIPNTSNVPYEVIHLKEEEMIFKEGEPAKGLYYVQSGCVKVVVNRSHARGRTTTNEYVTKLVSPGEYFGYKALVKGATTSCHAKAVKSTVLWLYPRELIQVAMAQASPLVKLLLNQAVNDLESFETISQLHYLASVQERIAYQLVLLADRFGVQTPNGISLNLKLTRNEFAQLASTINESLSRHLTEFKNEGLIDLNGKEIIIKNKDGLMRRSGNF</sequence>
<protein>
    <submittedName>
        <fullName evidence="6">Crp/Fnr family transcriptional regulator</fullName>
    </submittedName>
</protein>
<dbReference type="Proteomes" id="UP000830116">
    <property type="component" value="Chromosome"/>
</dbReference>
<organism evidence="6 7">
    <name type="scientific">Bdellovibrio reynosensis</name>
    <dbReference type="NCBI Taxonomy" id="2835041"/>
    <lineage>
        <taxon>Bacteria</taxon>
        <taxon>Pseudomonadati</taxon>
        <taxon>Bdellovibrionota</taxon>
        <taxon>Bdellovibrionia</taxon>
        <taxon>Bdellovibrionales</taxon>
        <taxon>Pseudobdellovibrionaceae</taxon>
        <taxon>Bdellovibrio</taxon>
    </lineage>
</organism>
<dbReference type="InterPro" id="IPR014710">
    <property type="entry name" value="RmlC-like_jellyroll"/>
</dbReference>
<dbReference type="InterPro" id="IPR018490">
    <property type="entry name" value="cNMP-bd_dom_sf"/>
</dbReference>
<dbReference type="Gene3D" id="2.60.120.10">
    <property type="entry name" value="Jelly Rolls"/>
    <property type="match status" value="1"/>
</dbReference>
<dbReference type="SMART" id="SM00419">
    <property type="entry name" value="HTH_CRP"/>
    <property type="match status" value="1"/>
</dbReference>
<proteinExistence type="predicted"/>
<dbReference type="Pfam" id="PF00027">
    <property type="entry name" value="cNMP_binding"/>
    <property type="match status" value="1"/>
</dbReference>
<dbReference type="SUPFAM" id="SSF51206">
    <property type="entry name" value="cAMP-binding domain-like"/>
    <property type="match status" value="1"/>
</dbReference>
<evidence type="ECO:0000256" key="1">
    <source>
        <dbReference type="ARBA" id="ARBA00023015"/>
    </source>
</evidence>
<dbReference type="PANTHER" id="PTHR24567">
    <property type="entry name" value="CRP FAMILY TRANSCRIPTIONAL REGULATORY PROTEIN"/>
    <property type="match status" value="1"/>
</dbReference>
<dbReference type="SMART" id="SM00100">
    <property type="entry name" value="cNMP"/>
    <property type="match status" value="1"/>
</dbReference>
<keyword evidence="3" id="KW-0804">Transcription</keyword>